<dbReference type="Proteomes" id="UP001360953">
    <property type="component" value="Unassembled WGS sequence"/>
</dbReference>
<dbReference type="GO" id="GO:0032259">
    <property type="term" value="P:methylation"/>
    <property type="evidence" value="ECO:0007669"/>
    <property type="project" value="UniProtKB-KW"/>
</dbReference>
<name>A0ABR1L3X2_9PEZI</name>
<accession>A0ABR1L3X2</accession>
<dbReference type="InterPro" id="IPR029063">
    <property type="entry name" value="SAM-dependent_MTases_sf"/>
</dbReference>
<comment type="caution">
    <text evidence="1">The sequence shown here is derived from an EMBL/GenBank/DDBJ whole genome shotgun (WGS) entry which is preliminary data.</text>
</comment>
<keyword evidence="1" id="KW-0808">Transferase</keyword>
<reference evidence="1 2" key="1">
    <citation type="submission" date="2024-04" db="EMBL/GenBank/DDBJ databases">
        <title>Phyllosticta paracitricarpa is synonymous to the EU quarantine fungus P. citricarpa based on phylogenomic analyses.</title>
        <authorList>
            <consortium name="Lawrence Berkeley National Laboratory"/>
            <person name="Van ingen-buijs V.A."/>
            <person name="Van westerhoven A.C."/>
            <person name="Haridas S."/>
            <person name="Skiadas P."/>
            <person name="Martin F."/>
            <person name="Groenewald J.Z."/>
            <person name="Crous P.W."/>
            <person name="Seidl M.F."/>
        </authorList>
    </citation>
    <scope>NUCLEOTIDE SEQUENCE [LARGE SCALE GENOMIC DNA]</scope>
    <source>
        <strain evidence="1 2">CPC 17464</strain>
    </source>
</reference>
<dbReference type="GO" id="GO:0008168">
    <property type="term" value="F:methyltransferase activity"/>
    <property type="evidence" value="ECO:0007669"/>
    <property type="project" value="UniProtKB-KW"/>
</dbReference>
<organism evidence="1 2">
    <name type="scientific">Phyllosticta citribraziliensis</name>
    <dbReference type="NCBI Taxonomy" id="989973"/>
    <lineage>
        <taxon>Eukaryota</taxon>
        <taxon>Fungi</taxon>
        <taxon>Dikarya</taxon>
        <taxon>Ascomycota</taxon>
        <taxon>Pezizomycotina</taxon>
        <taxon>Dothideomycetes</taxon>
        <taxon>Dothideomycetes incertae sedis</taxon>
        <taxon>Botryosphaeriales</taxon>
        <taxon>Phyllostictaceae</taxon>
        <taxon>Phyllosticta</taxon>
    </lineage>
</organism>
<protein>
    <submittedName>
        <fullName evidence="1">S-adenosyl-L-methionine-dependent methyltransferase</fullName>
    </submittedName>
</protein>
<sequence>MTQTTGPSQHTGNRHCRENMANNLLEADSSSSREENWESNTESVRDDIYDYIRENGRTYHRHAAGSYLYPNDEPERERLELQHELLKILFGMRNYFAPLQNPRKILDVGTGTGKWAVEMANEFPDCEVTGTDLSPIQPEWVPENVQFIIDDAAEDDWLIQPDTYDYIHTRLLLGCFEDFRDVIRKSYRYLKPGGWMESQEVYPTLYCDDGTMSDDFPFMEWTRTQDSAAMNIGRPLRIANKLKRWYEQQGFVDIHEEVFKLPINPWPKDPQLKMLGRFNENGLLEGLQAFTLAWFHRGLGWTKEEIEVYLVQVRKAISDRNVHAYHKMYVVWGRKPQSWELGAETVAAAADSNAPRA</sequence>
<dbReference type="SUPFAM" id="SSF53335">
    <property type="entry name" value="S-adenosyl-L-methionine-dependent methyltransferases"/>
    <property type="match status" value="1"/>
</dbReference>
<evidence type="ECO:0000313" key="1">
    <source>
        <dbReference type="EMBL" id="KAK7529926.1"/>
    </source>
</evidence>
<dbReference type="GeneID" id="92036385"/>
<dbReference type="PANTHER" id="PTHR43591:SF14">
    <property type="entry name" value="METHYLTRANSFERASE"/>
    <property type="match status" value="1"/>
</dbReference>
<gene>
    <name evidence="1" type="ORF">J3D65DRAFT_672314</name>
</gene>
<dbReference type="CDD" id="cd02440">
    <property type="entry name" value="AdoMet_MTases"/>
    <property type="match status" value="1"/>
</dbReference>
<keyword evidence="1" id="KW-0489">Methyltransferase</keyword>
<dbReference type="PANTHER" id="PTHR43591">
    <property type="entry name" value="METHYLTRANSFERASE"/>
    <property type="match status" value="1"/>
</dbReference>
<dbReference type="Gene3D" id="3.40.50.150">
    <property type="entry name" value="Vaccinia Virus protein VP39"/>
    <property type="match status" value="1"/>
</dbReference>
<dbReference type="Pfam" id="PF13489">
    <property type="entry name" value="Methyltransf_23"/>
    <property type="match status" value="1"/>
</dbReference>
<dbReference type="RefSeq" id="XP_066650292.1">
    <property type="nucleotide sequence ID" value="XM_066803479.1"/>
</dbReference>
<keyword evidence="2" id="KW-1185">Reference proteome</keyword>
<evidence type="ECO:0000313" key="2">
    <source>
        <dbReference type="Proteomes" id="UP001360953"/>
    </source>
</evidence>
<proteinExistence type="predicted"/>
<dbReference type="EMBL" id="JBBPEH010000015">
    <property type="protein sequence ID" value="KAK7529926.1"/>
    <property type="molecule type" value="Genomic_DNA"/>
</dbReference>